<sequence>MSSAVRPSVPLIWRLRRTNKPFLDIQLLFGYLLVLSTRIVVMSASHGSENADANIALDQELSSTNHTEARVSSSLIDAFIQGSNLPKVSENSLKKRILTKASKETEYLGKKKIRIHSYQYGTYFNNSPSSKFLPRTRRLSESTDNLLNSTDDCPIEVIQPQVSRQKSGMRTRIPSNTSHQWRKEKQLNLYQHLPDLFRNQGALKSSSKAIDEIENSDIRTSEDVQPVALLNSEYIHGPDSLRQRKERGTVLNTNDAVTIKPGGFHEPCFYPHLPRYVNATVGETIHLPCVVENVDFTRTVVSNCKIVAFYLEQMLYFV</sequence>
<dbReference type="Proteomes" id="UP000784294">
    <property type="component" value="Unassembled WGS sequence"/>
</dbReference>
<gene>
    <name evidence="1" type="ORF">PXEA_LOCUS17282</name>
</gene>
<dbReference type="EMBL" id="CAAALY010064290">
    <property type="protein sequence ID" value="VEL23842.1"/>
    <property type="molecule type" value="Genomic_DNA"/>
</dbReference>
<proteinExistence type="predicted"/>
<comment type="caution">
    <text evidence="1">The sequence shown here is derived from an EMBL/GenBank/DDBJ whole genome shotgun (WGS) entry which is preliminary data.</text>
</comment>
<evidence type="ECO:0000313" key="1">
    <source>
        <dbReference type="EMBL" id="VEL23842.1"/>
    </source>
</evidence>
<accession>A0A448WZ31</accession>
<reference evidence="1" key="1">
    <citation type="submission" date="2018-11" db="EMBL/GenBank/DDBJ databases">
        <authorList>
            <consortium name="Pathogen Informatics"/>
        </authorList>
    </citation>
    <scope>NUCLEOTIDE SEQUENCE</scope>
</reference>
<organism evidence="1 2">
    <name type="scientific">Protopolystoma xenopodis</name>
    <dbReference type="NCBI Taxonomy" id="117903"/>
    <lineage>
        <taxon>Eukaryota</taxon>
        <taxon>Metazoa</taxon>
        <taxon>Spiralia</taxon>
        <taxon>Lophotrochozoa</taxon>
        <taxon>Platyhelminthes</taxon>
        <taxon>Monogenea</taxon>
        <taxon>Polyopisthocotylea</taxon>
        <taxon>Polystomatidea</taxon>
        <taxon>Polystomatidae</taxon>
        <taxon>Protopolystoma</taxon>
    </lineage>
</organism>
<evidence type="ECO:0000313" key="2">
    <source>
        <dbReference type="Proteomes" id="UP000784294"/>
    </source>
</evidence>
<protein>
    <submittedName>
        <fullName evidence="1">Uncharacterized protein</fullName>
    </submittedName>
</protein>
<keyword evidence="2" id="KW-1185">Reference proteome</keyword>
<dbReference type="AlphaFoldDB" id="A0A448WZ31"/>
<name>A0A448WZ31_9PLAT</name>